<sequence length="302" mass="34641">MSTSEPEEVPRLESTYFSGNSLQLYLHHLPDCPVNDQGTYAENVVRMPKITDRLDASIARSVPIPARPPNVTIVLDKRFLCSTWRIAHVWTAHVHNASPNAIYPRTMVAKIYDPVYFGEAEFYDPFTLRDLFVSRETQAYQRLQSLYGTKVPRFYGHFVAPLPSQHNRTVNVVLLEYIHGRDIRELASNEKAGALCPTHKDTLIDAVLRLYHDVYALGVAQRDMQPRNVMLRARRNDGPFCSTQGCPLRYEADSKDVQMVLVDFEVVEFLEPDSKYSDPVTQAAYVDDARPLYNQYWLKNLT</sequence>
<accession>A0AA39UXP6</accession>
<evidence type="ECO:0000313" key="1">
    <source>
        <dbReference type="EMBL" id="KAK0502169.1"/>
    </source>
</evidence>
<evidence type="ECO:0008006" key="3">
    <source>
        <dbReference type="Google" id="ProtNLM"/>
    </source>
</evidence>
<proteinExistence type="predicted"/>
<protein>
    <recommendedName>
        <fullName evidence="3">Protein kinase domain-containing protein</fullName>
    </recommendedName>
</protein>
<organism evidence="1 2">
    <name type="scientific">Armillaria luteobubalina</name>
    <dbReference type="NCBI Taxonomy" id="153913"/>
    <lineage>
        <taxon>Eukaryota</taxon>
        <taxon>Fungi</taxon>
        <taxon>Dikarya</taxon>
        <taxon>Basidiomycota</taxon>
        <taxon>Agaricomycotina</taxon>
        <taxon>Agaricomycetes</taxon>
        <taxon>Agaricomycetidae</taxon>
        <taxon>Agaricales</taxon>
        <taxon>Marasmiineae</taxon>
        <taxon>Physalacriaceae</taxon>
        <taxon>Armillaria</taxon>
    </lineage>
</organism>
<reference evidence="1" key="1">
    <citation type="submission" date="2023-06" db="EMBL/GenBank/DDBJ databases">
        <authorList>
            <consortium name="Lawrence Berkeley National Laboratory"/>
            <person name="Ahrendt S."/>
            <person name="Sahu N."/>
            <person name="Indic B."/>
            <person name="Wong-Bajracharya J."/>
            <person name="Merenyi Z."/>
            <person name="Ke H.-M."/>
            <person name="Monk M."/>
            <person name="Kocsube S."/>
            <person name="Drula E."/>
            <person name="Lipzen A."/>
            <person name="Balint B."/>
            <person name="Henrissat B."/>
            <person name="Andreopoulos B."/>
            <person name="Martin F.M."/>
            <person name="Harder C.B."/>
            <person name="Rigling D."/>
            <person name="Ford K.L."/>
            <person name="Foster G.D."/>
            <person name="Pangilinan J."/>
            <person name="Papanicolaou A."/>
            <person name="Barry K."/>
            <person name="LaButti K."/>
            <person name="Viragh M."/>
            <person name="Koriabine M."/>
            <person name="Yan M."/>
            <person name="Riley R."/>
            <person name="Champramary S."/>
            <person name="Plett K.L."/>
            <person name="Tsai I.J."/>
            <person name="Slot J."/>
            <person name="Sipos G."/>
            <person name="Plett J."/>
            <person name="Nagy L.G."/>
            <person name="Grigoriev I.V."/>
        </authorList>
    </citation>
    <scope>NUCLEOTIDE SEQUENCE</scope>
    <source>
        <strain evidence="1">HWK02</strain>
    </source>
</reference>
<dbReference type="Gene3D" id="1.10.510.10">
    <property type="entry name" value="Transferase(Phosphotransferase) domain 1"/>
    <property type="match status" value="1"/>
</dbReference>
<dbReference type="SUPFAM" id="SSF56112">
    <property type="entry name" value="Protein kinase-like (PK-like)"/>
    <property type="match status" value="1"/>
</dbReference>
<keyword evidence="2" id="KW-1185">Reference proteome</keyword>
<comment type="caution">
    <text evidence="1">The sequence shown here is derived from an EMBL/GenBank/DDBJ whole genome shotgun (WGS) entry which is preliminary data.</text>
</comment>
<dbReference type="AlphaFoldDB" id="A0AA39UXP6"/>
<evidence type="ECO:0000313" key="2">
    <source>
        <dbReference type="Proteomes" id="UP001175228"/>
    </source>
</evidence>
<name>A0AA39UXP6_9AGAR</name>
<dbReference type="InterPro" id="IPR011009">
    <property type="entry name" value="Kinase-like_dom_sf"/>
</dbReference>
<gene>
    <name evidence="1" type="ORF">EDD18DRAFT_682728</name>
</gene>
<dbReference type="Proteomes" id="UP001175228">
    <property type="component" value="Unassembled WGS sequence"/>
</dbReference>
<dbReference type="EMBL" id="JAUEPU010000005">
    <property type="protein sequence ID" value="KAK0502169.1"/>
    <property type="molecule type" value="Genomic_DNA"/>
</dbReference>